<proteinExistence type="predicted"/>
<reference evidence="1 2" key="1">
    <citation type="journal article" date="2023" name="Plants (Basel)">
        <title>Bridging the Gap: Combining Genomics and Transcriptomics Approaches to Understand Stylosanthes scabra, an Orphan Legume from the Brazilian Caatinga.</title>
        <authorList>
            <person name="Ferreira-Neto J.R.C."/>
            <person name="da Silva M.D."/>
            <person name="Binneck E."/>
            <person name="de Melo N.F."/>
            <person name="da Silva R.H."/>
            <person name="de Melo A.L.T.M."/>
            <person name="Pandolfi V."/>
            <person name="Bustamante F.O."/>
            <person name="Brasileiro-Vidal A.C."/>
            <person name="Benko-Iseppon A.M."/>
        </authorList>
    </citation>
    <scope>NUCLEOTIDE SEQUENCE [LARGE SCALE GENOMIC DNA]</scope>
    <source>
        <tissue evidence="1">Leaves</tissue>
    </source>
</reference>
<organism evidence="1 2">
    <name type="scientific">Stylosanthes scabra</name>
    <dbReference type="NCBI Taxonomy" id="79078"/>
    <lineage>
        <taxon>Eukaryota</taxon>
        <taxon>Viridiplantae</taxon>
        <taxon>Streptophyta</taxon>
        <taxon>Embryophyta</taxon>
        <taxon>Tracheophyta</taxon>
        <taxon>Spermatophyta</taxon>
        <taxon>Magnoliopsida</taxon>
        <taxon>eudicotyledons</taxon>
        <taxon>Gunneridae</taxon>
        <taxon>Pentapetalae</taxon>
        <taxon>rosids</taxon>
        <taxon>fabids</taxon>
        <taxon>Fabales</taxon>
        <taxon>Fabaceae</taxon>
        <taxon>Papilionoideae</taxon>
        <taxon>50 kb inversion clade</taxon>
        <taxon>dalbergioids sensu lato</taxon>
        <taxon>Dalbergieae</taxon>
        <taxon>Pterocarpus clade</taxon>
        <taxon>Stylosanthes</taxon>
    </lineage>
</organism>
<keyword evidence="2" id="KW-1185">Reference proteome</keyword>
<accession>A0ABU6V7Y5</accession>
<protein>
    <submittedName>
        <fullName evidence="1">Uncharacterized protein</fullName>
    </submittedName>
</protein>
<name>A0ABU6V7Y5_9FABA</name>
<evidence type="ECO:0000313" key="1">
    <source>
        <dbReference type="EMBL" id="MED6168865.1"/>
    </source>
</evidence>
<dbReference type="EMBL" id="JASCZI010151078">
    <property type="protein sequence ID" value="MED6168865.1"/>
    <property type="molecule type" value="Genomic_DNA"/>
</dbReference>
<dbReference type="Proteomes" id="UP001341840">
    <property type="component" value="Unassembled WGS sequence"/>
</dbReference>
<sequence>MSSKGMASVGEFGAISSPKTGYEWVNNVVWNIPTKFVDVEGVRRLGPPSS</sequence>
<evidence type="ECO:0000313" key="2">
    <source>
        <dbReference type="Proteomes" id="UP001341840"/>
    </source>
</evidence>
<comment type="caution">
    <text evidence="1">The sequence shown here is derived from an EMBL/GenBank/DDBJ whole genome shotgun (WGS) entry which is preliminary data.</text>
</comment>
<gene>
    <name evidence="1" type="ORF">PIB30_015699</name>
</gene>